<keyword evidence="9" id="KW-1185">Reference proteome</keyword>
<evidence type="ECO:0000256" key="5">
    <source>
        <dbReference type="ARBA" id="ARBA00022842"/>
    </source>
</evidence>
<evidence type="ECO:0000313" key="9">
    <source>
        <dbReference type="Proteomes" id="UP000243205"/>
    </source>
</evidence>
<feature type="domain" description="Nudix hydrolase" evidence="7">
    <location>
        <begin position="24"/>
        <end position="163"/>
    </location>
</feature>
<evidence type="ECO:0000256" key="3">
    <source>
        <dbReference type="ARBA" id="ARBA00022723"/>
    </source>
</evidence>
<protein>
    <submittedName>
        <fullName evidence="8">NUDIX domain-containing protein</fullName>
    </submittedName>
</protein>
<evidence type="ECO:0000259" key="7">
    <source>
        <dbReference type="PROSITE" id="PS51462"/>
    </source>
</evidence>
<evidence type="ECO:0000256" key="4">
    <source>
        <dbReference type="ARBA" id="ARBA00022801"/>
    </source>
</evidence>
<dbReference type="Pfam" id="PF00293">
    <property type="entry name" value="NUDIX"/>
    <property type="match status" value="1"/>
</dbReference>
<evidence type="ECO:0000256" key="6">
    <source>
        <dbReference type="ARBA" id="ARBA00023211"/>
    </source>
</evidence>
<dbReference type="PANTHER" id="PTHR12992">
    <property type="entry name" value="NUDIX HYDROLASE"/>
    <property type="match status" value="1"/>
</dbReference>
<dbReference type="RefSeq" id="WP_092080272.1">
    <property type="nucleotide sequence ID" value="NZ_FNAQ01000020.1"/>
</dbReference>
<comment type="cofactor">
    <cofactor evidence="2">
        <name>Mg(2+)</name>
        <dbReference type="ChEBI" id="CHEBI:18420"/>
    </cofactor>
</comment>
<dbReference type="Proteomes" id="UP000243205">
    <property type="component" value="Unassembled WGS sequence"/>
</dbReference>
<organism evidence="8 9">
    <name type="scientific">Desulfuromonas thiophila</name>
    <dbReference type="NCBI Taxonomy" id="57664"/>
    <lineage>
        <taxon>Bacteria</taxon>
        <taxon>Pseudomonadati</taxon>
        <taxon>Thermodesulfobacteriota</taxon>
        <taxon>Desulfuromonadia</taxon>
        <taxon>Desulfuromonadales</taxon>
        <taxon>Desulfuromonadaceae</taxon>
        <taxon>Desulfuromonas</taxon>
    </lineage>
</organism>
<keyword evidence="6" id="KW-0464">Manganese</keyword>
<evidence type="ECO:0000256" key="2">
    <source>
        <dbReference type="ARBA" id="ARBA00001946"/>
    </source>
</evidence>
<comment type="cofactor">
    <cofactor evidence="1">
        <name>Mn(2+)</name>
        <dbReference type="ChEBI" id="CHEBI:29035"/>
    </cofactor>
</comment>
<keyword evidence="4" id="KW-0378">Hydrolase</keyword>
<dbReference type="SUPFAM" id="SSF55811">
    <property type="entry name" value="Nudix"/>
    <property type="match status" value="1"/>
</dbReference>
<dbReference type="OrthoDB" id="289720at2"/>
<accession>A0A1G7EF91</accession>
<name>A0A1G7EF91_9BACT</name>
<dbReference type="Gene3D" id="3.90.79.10">
    <property type="entry name" value="Nucleoside Triphosphate Pyrophosphohydrolase"/>
    <property type="match status" value="1"/>
</dbReference>
<dbReference type="GO" id="GO:0046872">
    <property type="term" value="F:metal ion binding"/>
    <property type="evidence" value="ECO:0007669"/>
    <property type="project" value="UniProtKB-KW"/>
</dbReference>
<dbReference type="EMBL" id="FNAQ01000020">
    <property type="protein sequence ID" value="SDE62338.1"/>
    <property type="molecule type" value="Genomic_DNA"/>
</dbReference>
<keyword evidence="5" id="KW-0460">Magnesium</keyword>
<gene>
    <name evidence="8" type="ORF">SAMN05661003_1207</name>
</gene>
<dbReference type="InterPro" id="IPR045121">
    <property type="entry name" value="CoAse"/>
</dbReference>
<evidence type="ECO:0000313" key="8">
    <source>
        <dbReference type="EMBL" id="SDE62338.1"/>
    </source>
</evidence>
<dbReference type="AlphaFoldDB" id="A0A1G7EF91"/>
<dbReference type="InterPro" id="IPR015797">
    <property type="entry name" value="NUDIX_hydrolase-like_dom_sf"/>
</dbReference>
<dbReference type="PANTHER" id="PTHR12992:SF11">
    <property type="entry name" value="MITOCHONDRIAL COENZYME A DIPHOSPHATASE NUDT8"/>
    <property type="match status" value="1"/>
</dbReference>
<dbReference type="STRING" id="57664.SAMN05661003_1207"/>
<sequence length="199" mass="21684">MLIQDAIAAALTGRSPRNLPARNGHKSAAVALILQPTAEGGDALLYIERACHPGDPWSGNLGFPGGRIDAGDRDARAAAERETREEVAIDLAPARFLGQLDDEYGVRVPVRVSAFVFGLTGPATVCCNSEAVRHFWVPLTRLCDVAHHGTRTVDWHGQPLQVPAIAIAAEAPPLWGLTYRFTRQLLHWSCRGHKMNHFI</sequence>
<evidence type="ECO:0000256" key="1">
    <source>
        <dbReference type="ARBA" id="ARBA00001936"/>
    </source>
</evidence>
<keyword evidence="3" id="KW-0479">Metal-binding</keyword>
<proteinExistence type="predicted"/>
<reference evidence="9" key="1">
    <citation type="submission" date="2016-10" db="EMBL/GenBank/DDBJ databases">
        <authorList>
            <person name="Varghese N."/>
            <person name="Submissions S."/>
        </authorList>
    </citation>
    <scope>NUCLEOTIDE SEQUENCE [LARGE SCALE GENOMIC DNA]</scope>
    <source>
        <strain evidence="9">DSM 8987</strain>
    </source>
</reference>
<dbReference type="PROSITE" id="PS51462">
    <property type="entry name" value="NUDIX"/>
    <property type="match status" value="1"/>
</dbReference>
<dbReference type="InterPro" id="IPR000086">
    <property type="entry name" value="NUDIX_hydrolase_dom"/>
</dbReference>
<dbReference type="GO" id="GO:0010945">
    <property type="term" value="F:coenzyme A diphosphatase activity"/>
    <property type="evidence" value="ECO:0007669"/>
    <property type="project" value="InterPro"/>
</dbReference>
<dbReference type="CDD" id="cd03426">
    <property type="entry name" value="NUDIX_CoAse_Nudt7"/>
    <property type="match status" value="1"/>
</dbReference>